<comment type="similarity">
    <text evidence="2 5">Belongs to the GMC oxidoreductase family.</text>
</comment>
<dbReference type="OrthoDB" id="9785276at2"/>
<dbReference type="GO" id="GO:0050660">
    <property type="term" value="F:flavin adenine dinucleotide binding"/>
    <property type="evidence" value="ECO:0007669"/>
    <property type="project" value="InterPro"/>
</dbReference>
<organism evidence="9 11">
    <name type="scientific">Methylobacterium oxalidis</name>
    <dbReference type="NCBI Taxonomy" id="944322"/>
    <lineage>
        <taxon>Bacteria</taxon>
        <taxon>Pseudomonadati</taxon>
        <taxon>Pseudomonadota</taxon>
        <taxon>Alphaproteobacteria</taxon>
        <taxon>Hyphomicrobiales</taxon>
        <taxon>Methylobacteriaceae</taxon>
        <taxon>Methylobacterium</taxon>
    </lineage>
</organism>
<dbReference type="InterPro" id="IPR007867">
    <property type="entry name" value="GMC_OxRtase_C"/>
</dbReference>
<reference evidence="10" key="4">
    <citation type="submission" date="2023-01" db="EMBL/GenBank/DDBJ databases">
        <title>Draft genome sequence of Methylobacterium oxalidis strain NBRC 107715.</title>
        <authorList>
            <person name="Sun Q."/>
            <person name="Mori K."/>
        </authorList>
    </citation>
    <scope>NUCLEOTIDE SEQUENCE</scope>
    <source>
        <strain evidence="10">NBRC 107715</strain>
    </source>
</reference>
<dbReference type="Gene3D" id="3.50.50.60">
    <property type="entry name" value="FAD/NAD(P)-binding domain"/>
    <property type="match status" value="1"/>
</dbReference>
<evidence type="ECO:0000256" key="2">
    <source>
        <dbReference type="ARBA" id="ARBA00010790"/>
    </source>
</evidence>
<evidence type="ECO:0000313" key="11">
    <source>
        <dbReference type="Proteomes" id="UP000321960"/>
    </source>
</evidence>
<keyword evidence="3 5" id="KW-0285">Flavoprotein</keyword>
<evidence type="ECO:0000256" key="3">
    <source>
        <dbReference type="ARBA" id="ARBA00022630"/>
    </source>
</evidence>
<dbReference type="InterPro" id="IPR000172">
    <property type="entry name" value="GMC_OxRdtase_N"/>
</dbReference>
<dbReference type="PROSITE" id="PS00623">
    <property type="entry name" value="GMC_OXRED_1"/>
    <property type="match status" value="1"/>
</dbReference>
<dbReference type="InterPro" id="IPR012132">
    <property type="entry name" value="GMC_OxRdtase"/>
</dbReference>
<gene>
    <name evidence="10" type="ORF">GCM10007888_36280</name>
    <name evidence="9" type="ORF">MOX02_19330</name>
</gene>
<evidence type="ECO:0000256" key="4">
    <source>
        <dbReference type="ARBA" id="ARBA00022827"/>
    </source>
</evidence>
<evidence type="ECO:0000256" key="6">
    <source>
        <dbReference type="SAM" id="MobiDB-lite"/>
    </source>
</evidence>
<dbReference type="Pfam" id="PF05199">
    <property type="entry name" value="GMC_oxred_C"/>
    <property type="match status" value="1"/>
</dbReference>
<evidence type="ECO:0000313" key="10">
    <source>
        <dbReference type="EMBL" id="GLS65246.1"/>
    </source>
</evidence>
<dbReference type="InterPro" id="IPR036188">
    <property type="entry name" value="FAD/NAD-bd_sf"/>
</dbReference>
<keyword evidence="4 5" id="KW-0274">FAD</keyword>
<dbReference type="EMBL" id="BJZU01000030">
    <property type="protein sequence ID" value="GEP03895.1"/>
    <property type="molecule type" value="Genomic_DNA"/>
</dbReference>
<dbReference type="SUPFAM" id="SSF51905">
    <property type="entry name" value="FAD/NAD(P)-binding domain"/>
    <property type="match status" value="1"/>
</dbReference>
<evidence type="ECO:0000256" key="5">
    <source>
        <dbReference type="RuleBase" id="RU003968"/>
    </source>
</evidence>
<dbReference type="RefSeq" id="WP_147025561.1">
    <property type="nucleotide sequence ID" value="NZ_BJZU01000030.1"/>
</dbReference>
<feature type="domain" description="Glucose-methanol-choline oxidoreductase N-terminal" evidence="7">
    <location>
        <begin position="83"/>
        <end position="106"/>
    </location>
</feature>
<feature type="domain" description="Glucose-methanol-choline oxidoreductase N-terminal" evidence="8">
    <location>
        <begin position="255"/>
        <end position="269"/>
    </location>
</feature>
<dbReference type="AlphaFoldDB" id="A0A512J1S4"/>
<reference evidence="10" key="1">
    <citation type="journal article" date="2014" name="Int. J. Syst. Evol. Microbiol.">
        <title>Complete genome of a new Firmicutes species belonging to the dominant human colonic microbiota ('Ruminococcus bicirculans') reveals two chromosomes and a selective capacity to utilize plant glucans.</title>
        <authorList>
            <consortium name="NISC Comparative Sequencing Program"/>
            <person name="Wegmann U."/>
            <person name="Louis P."/>
            <person name="Goesmann A."/>
            <person name="Henrissat B."/>
            <person name="Duncan S.H."/>
            <person name="Flint H.J."/>
        </authorList>
    </citation>
    <scope>NUCLEOTIDE SEQUENCE</scope>
    <source>
        <strain evidence="10">NBRC 107715</strain>
    </source>
</reference>
<dbReference type="SUPFAM" id="SSF54373">
    <property type="entry name" value="FAD-linked reductases, C-terminal domain"/>
    <property type="match status" value="1"/>
</dbReference>
<dbReference type="PROSITE" id="PS51257">
    <property type="entry name" value="PROKAR_LIPOPROTEIN"/>
    <property type="match status" value="1"/>
</dbReference>
<accession>A0A512J1S4</accession>
<protein>
    <submittedName>
        <fullName evidence="9">Choline dehydrogenase</fullName>
    </submittedName>
</protein>
<comment type="cofactor">
    <cofactor evidence="1">
        <name>FAD</name>
        <dbReference type="ChEBI" id="CHEBI:57692"/>
    </cofactor>
</comment>
<dbReference type="PANTHER" id="PTHR11552">
    <property type="entry name" value="GLUCOSE-METHANOL-CHOLINE GMC OXIDOREDUCTASE"/>
    <property type="match status" value="1"/>
</dbReference>
<reference evidence="12" key="2">
    <citation type="journal article" date="2019" name="Int. J. Syst. Evol. Microbiol.">
        <title>The Global Catalogue of Microorganisms (GCM) 10K type strain sequencing project: providing services to taxonomists for standard genome sequencing and annotation.</title>
        <authorList>
            <consortium name="The Broad Institute Genomics Platform"/>
            <consortium name="The Broad Institute Genome Sequencing Center for Infectious Disease"/>
            <person name="Wu L."/>
            <person name="Ma J."/>
        </authorList>
    </citation>
    <scope>NUCLEOTIDE SEQUENCE [LARGE SCALE GENOMIC DNA]</scope>
    <source>
        <strain evidence="12">NBRC 107715</strain>
    </source>
</reference>
<evidence type="ECO:0000259" key="8">
    <source>
        <dbReference type="PROSITE" id="PS00624"/>
    </source>
</evidence>
<reference evidence="9 11" key="3">
    <citation type="submission" date="2019-07" db="EMBL/GenBank/DDBJ databases">
        <title>Whole genome shotgun sequence of Methylobacterium oxalidis NBRC 107715.</title>
        <authorList>
            <person name="Hosoyama A."/>
            <person name="Uohara A."/>
            <person name="Ohji S."/>
            <person name="Ichikawa N."/>
        </authorList>
    </citation>
    <scope>NUCLEOTIDE SEQUENCE [LARGE SCALE GENOMIC DNA]</scope>
    <source>
        <strain evidence="9 11">NBRC 107715</strain>
    </source>
</reference>
<dbReference type="PANTHER" id="PTHR11552:SF147">
    <property type="entry name" value="CHOLINE DEHYDROGENASE, MITOCHONDRIAL"/>
    <property type="match status" value="1"/>
</dbReference>
<dbReference type="Gene3D" id="3.30.560.10">
    <property type="entry name" value="Glucose Oxidase, domain 3"/>
    <property type="match status" value="1"/>
</dbReference>
<dbReference type="EMBL" id="BSPK01000067">
    <property type="protein sequence ID" value="GLS65246.1"/>
    <property type="molecule type" value="Genomic_DNA"/>
</dbReference>
<dbReference type="Pfam" id="PF00732">
    <property type="entry name" value="GMC_oxred_N"/>
    <property type="match status" value="1"/>
</dbReference>
<keyword evidence="12" id="KW-1185">Reference proteome</keyword>
<sequence length="575" mass="61659">MERDHFDYVVVGGGTAGCVLANRLSADGRHRVLLLEAGPRDRSPWIHLPIGYGKTMFHKTLNWGFYTEPEPNMHDRRIYWPRGRTLGGSSSINGLIYIRGQAEDYDRWAAQGNPGWSWREVLPDFIRSEHNSRGRGPAHGADGPLWCSDIGVPHPLIEAIIAGAAELGVPRTEDFNGGDQDGAGYYQLFTRNGRRCSTAVAYLRPAAGRANLRVEVNAHATGLVLDGRRAVGVRYRQGGSMREARAGREVILAAGALQSPQLLLLSGIGPAAELGRHGIGVVHDLPGVGENLQDHLQIRLMYRVAKPITTNDDLASLRGKAKIGLQWLLHRSGPLAVGINQGGLFTRVMPGAGTPDVQFHFATLSADLAGAKPHPWSGCTFSVCQLRPESRGSVTLRSADPFAAPVMRANYLATETDRRCTVEGIKFARRLAGTRALSHLLVEEYRPGAAVRDDAALLAFARASGATIFHPAGTCRMGDDPMAVVDARLQVRGVAGLRVVDCSIMPTLVSGNTSAPVVMIAEKASRMILADARDAAADRAASARLPAEDPARRPAPEAAEAIHRRGPGPGGAAPI</sequence>
<evidence type="ECO:0000256" key="1">
    <source>
        <dbReference type="ARBA" id="ARBA00001974"/>
    </source>
</evidence>
<dbReference type="PROSITE" id="PS00624">
    <property type="entry name" value="GMC_OXRED_2"/>
    <property type="match status" value="1"/>
</dbReference>
<comment type="caution">
    <text evidence="9">The sequence shown here is derived from an EMBL/GenBank/DDBJ whole genome shotgun (WGS) entry which is preliminary data.</text>
</comment>
<dbReference type="GO" id="GO:0016614">
    <property type="term" value="F:oxidoreductase activity, acting on CH-OH group of donors"/>
    <property type="evidence" value="ECO:0007669"/>
    <property type="project" value="InterPro"/>
</dbReference>
<dbReference type="Proteomes" id="UP000321960">
    <property type="component" value="Unassembled WGS sequence"/>
</dbReference>
<evidence type="ECO:0000313" key="9">
    <source>
        <dbReference type="EMBL" id="GEP03895.1"/>
    </source>
</evidence>
<dbReference type="Proteomes" id="UP001156856">
    <property type="component" value="Unassembled WGS sequence"/>
</dbReference>
<evidence type="ECO:0000313" key="12">
    <source>
        <dbReference type="Proteomes" id="UP001156856"/>
    </source>
</evidence>
<dbReference type="PIRSF" id="PIRSF000137">
    <property type="entry name" value="Alcohol_oxidase"/>
    <property type="match status" value="1"/>
</dbReference>
<feature type="region of interest" description="Disordered" evidence="6">
    <location>
        <begin position="540"/>
        <end position="575"/>
    </location>
</feature>
<feature type="compositionally biased region" description="Basic and acidic residues" evidence="6">
    <location>
        <begin position="546"/>
        <end position="563"/>
    </location>
</feature>
<evidence type="ECO:0000259" key="7">
    <source>
        <dbReference type="PROSITE" id="PS00623"/>
    </source>
</evidence>
<name>A0A512J1S4_9HYPH</name>
<proteinExistence type="inferred from homology"/>